<gene>
    <name evidence="1" type="ORF">E2C01_029451</name>
</gene>
<evidence type="ECO:0000313" key="2">
    <source>
        <dbReference type="Proteomes" id="UP000324222"/>
    </source>
</evidence>
<accession>A0A5B7ERV7</accession>
<organism evidence="1 2">
    <name type="scientific">Portunus trituberculatus</name>
    <name type="common">Swimming crab</name>
    <name type="synonym">Neptunus trituberculatus</name>
    <dbReference type="NCBI Taxonomy" id="210409"/>
    <lineage>
        <taxon>Eukaryota</taxon>
        <taxon>Metazoa</taxon>
        <taxon>Ecdysozoa</taxon>
        <taxon>Arthropoda</taxon>
        <taxon>Crustacea</taxon>
        <taxon>Multicrustacea</taxon>
        <taxon>Malacostraca</taxon>
        <taxon>Eumalacostraca</taxon>
        <taxon>Eucarida</taxon>
        <taxon>Decapoda</taxon>
        <taxon>Pleocyemata</taxon>
        <taxon>Brachyura</taxon>
        <taxon>Eubrachyura</taxon>
        <taxon>Portunoidea</taxon>
        <taxon>Portunidae</taxon>
        <taxon>Portuninae</taxon>
        <taxon>Portunus</taxon>
    </lineage>
</organism>
<dbReference type="Proteomes" id="UP000324222">
    <property type="component" value="Unassembled WGS sequence"/>
</dbReference>
<proteinExistence type="predicted"/>
<dbReference type="EMBL" id="VSRR010003405">
    <property type="protein sequence ID" value="MPC36008.1"/>
    <property type="molecule type" value="Genomic_DNA"/>
</dbReference>
<evidence type="ECO:0000313" key="1">
    <source>
        <dbReference type="EMBL" id="MPC36008.1"/>
    </source>
</evidence>
<reference evidence="1 2" key="1">
    <citation type="submission" date="2019-05" db="EMBL/GenBank/DDBJ databases">
        <title>Another draft genome of Portunus trituberculatus and its Hox gene families provides insights of decapod evolution.</title>
        <authorList>
            <person name="Jeong J.-H."/>
            <person name="Song I."/>
            <person name="Kim S."/>
            <person name="Choi T."/>
            <person name="Kim D."/>
            <person name="Ryu S."/>
            <person name="Kim W."/>
        </authorList>
    </citation>
    <scope>NUCLEOTIDE SEQUENCE [LARGE SCALE GENOMIC DNA]</scope>
    <source>
        <tissue evidence="1">Muscle</tissue>
    </source>
</reference>
<comment type="caution">
    <text evidence="1">The sequence shown here is derived from an EMBL/GenBank/DDBJ whole genome shotgun (WGS) entry which is preliminary data.</text>
</comment>
<name>A0A5B7ERV7_PORTR</name>
<protein>
    <submittedName>
        <fullName evidence="1">Uncharacterized protein</fullName>
    </submittedName>
</protein>
<sequence>MEKVKQTKHSRTQLVTTHASSRLCSRRNFGGTLSRSRGTQVVNHCSKVLHEAVPPSCFGLTSHGQMSTWPNRLLRTMKIN</sequence>
<dbReference type="AlphaFoldDB" id="A0A5B7ERV7"/>
<keyword evidence="2" id="KW-1185">Reference proteome</keyword>